<dbReference type="OMA" id="HREERWN"/>
<gene>
    <name evidence="1" type="ORF">EAI_03643</name>
</gene>
<proteinExistence type="predicted"/>
<dbReference type="Proteomes" id="UP000008237">
    <property type="component" value="Unassembled WGS sequence"/>
</dbReference>
<reference evidence="1 2" key="1">
    <citation type="journal article" date="2010" name="Science">
        <title>Genomic comparison of the ants Camponotus floridanus and Harpegnathos saltator.</title>
        <authorList>
            <person name="Bonasio R."/>
            <person name="Zhang G."/>
            <person name="Ye C."/>
            <person name="Mutti N.S."/>
            <person name="Fang X."/>
            <person name="Qin N."/>
            <person name="Donahue G."/>
            <person name="Yang P."/>
            <person name="Li Q."/>
            <person name="Li C."/>
            <person name="Zhang P."/>
            <person name="Huang Z."/>
            <person name="Berger S.L."/>
            <person name="Reinberg D."/>
            <person name="Wang J."/>
            <person name="Liebig J."/>
        </authorList>
    </citation>
    <scope>NUCLEOTIDE SEQUENCE [LARGE SCALE GENOMIC DNA]</scope>
    <source>
        <strain evidence="1 2">R22 G/1</strain>
    </source>
</reference>
<sequence length="98" mass="12076">MRAWGYERKLEERKGGELAKRYWEEMREGVKKGKARKGWEEKMKAYIKAKGWRIEEVEELRERGEIRGEQIVEGERKQHREERWNKIQESRYNGWYSG</sequence>
<accession>E2B2A1</accession>
<evidence type="ECO:0000313" key="1">
    <source>
        <dbReference type="EMBL" id="EFN90177.1"/>
    </source>
</evidence>
<organism evidence="2">
    <name type="scientific">Harpegnathos saltator</name>
    <name type="common">Jerdon's jumping ant</name>
    <dbReference type="NCBI Taxonomy" id="610380"/>
    <lineage>
        <taxon>Eukaryota</taxon>
        <taxon>Metazoa</taxon>
        <taxon>Ecdysozoa</taxon>
        <taxon>Arthropoda</taxon>
        <taxon>Hexapoda</taxon>
        <taxon>Insecta</taxon>
        <taxon>Pterygota</taxon>
        <taxon>Neoptera</taxon>
        <taxon>Endopterygota</taxon>
        <taxon>Hymenoptera</taxon>
        <taxon>Apocrita</taxon>
        <taxon>Aculeata</taxon>
        <taxon>Formicoidea</taxon>
        <taxon>Formicidae</taxon>
        <taxon>Ponerinae</taxon>
        <taxon>Ponerini</taxon>
        <taxon>Harpegnathos</taxon>
    </lineage>
</organism>
<evidence type="ECO:0000313" key="2">
    <source>
        <dbReference type="Proteomes" id="UP000008237"/>
    </source>
</evidence>
<dbReference type="EMBL" id="GL445105">
    <property type="protein sequence ID" value="EFN90177.1"/>
    <property type="molecule type" value="Genomic_DNA"/>
</dbReference>
<dbReference type="InParanoid" id="E2B2A1"/>
<protein>
    <submittedName>
        <fullName evidence="1">Uncharacterized protein</fullName>
    </submittedName>
</protein>
<dbReference type="AlphaFoldDB" id="E2B2A1"/>
<keyword evidence="2" id="KW-1185">Reference proteome</keyword>
<name>E2B2A1_HARSA</name>